<accession>A0A5B7SYH0</accession>
<feature type="transmembrane region" description="Helical" evidence="5">
    <location>
        <begin position="165"/>
        <end position="187"/>
    </location>
</feature>
<evidence type="ECO:0000313" key="8">
    <source>
        <dbReference type="Proteomes" id="UP000310673"/>
    </source>
</evidence>
<dbReference type="Pfam" id="PF01061">
    <property type="entry name" value="ABC2_membrane"/>
    <property type="match status" value="1"/>
</dbReference>
<dbReference type="PANTHER" id="PTHR43229:SF2">
    <property type="entry name" value="NODULATION PROTEIN J"/>
    <property type="match status" value="1"/>
</dbReference>
<dbReference type="GO" id="GO:0140359">
    <property type="term" value="F:ABC-type transporter activity"/>
    <property type="evidence" value="ECO:0007669"/>
    <property type="project" value="InterPro"/>
</dbReference>
<protein>
    <submittedName>
        <fullName evidence="7">ABC transporter permease</fullName>
    </submittedName>
</protein>
<evidence type="ECO:0000256" key="5">
    <source>
        <dbReference type="SAM" id="Phobius"/>
    </source>
</evidence>
<proteinExistence type="predicted"/>
<evidence type="ECO:0000256" key="1">
    <source>
        <dbReference type="ARBA" id="ARBA00004141"/>
    </source>
</evidence>
<feature type="transmembrane region" description="Helical" evidence="5">
    <location>
        <begin position="57"/>
        <end position="79"/>
    </location>
</feature>
<dbReference type="RefSeq" id="WP_057814914.1">
    <property type="nucleotide sequence ID" value="NZ_CP040736.1"/>
</dbReference>
<dbReference type="KEGG" id="lft:FG051_06800"/>
<feature type="transmembrane region" description="Helical" evidence="5">
    <location>
        <begin position="21"/>
        <end position="37"/>
    </location>
</feature>
<evidence type="ECO:0000259" key="6">
    <source>
        <dbReference type="Pfam" id="PF01061"/>
    </source>
</evidence>
<evidence type="ECO:0000256" key="3">
    <source>
        <dbReference type="ARBA" id="ARBA00022989"/>
    </source>
</evidence>
<dbReference type="InterPro" id="IPR051784">
    <property type="entry name" value="Nod_factor_ABC_transporter"/>
</dbReference>
<feature type="domain" description="ABC-2 type transporter transmembrane" evidence="6">
    <location>
        <begin position="9"/>
        <end position="203"/>
    </location>
</feature>
<keyword evidence="2 5" id="KW-0812">Transmembrane</keyword>
<keyword evidence="4 5" id="KW-0472">Membrane</keyword>
<dbReference type="EMBL" id="CP040736">
    <property type="protein sequence ID" value="QCX24837.1"/>
    <property type="molecule type" value="Genomic_DNA"/>
</dbReference>
<dbReference type="GO" id="GO:0016020">
    <property type="term" value="C:membrane"/>
    <property type="evidence" value="ECO:0007669"/>
    <property type="project" value="UniProtKB-SubCell"/>
</dbReference>
<gene>
    <name evidence="7" type="ORF">FG051_06800</name>
</gene>
<dbReference type="AlphaFoldDB" id="A0A5B7SYH0"/>
<evidence type="ECO:0000256" key="2">
    <source>
        <dbReference type="ARBA" id="ARBA00022692"/>
    </source>
</evidence>
<evidence type="ECO:0000256" key="4">
    <source>
        <dbReference type="ARBA" id="ARBA00023136"/>
    </source>
</evidence>
<dbReference type="STRING" id="1423818.FC88_GL001172"/>
<dbReference type="Proteomes" id="UP000310673">
    <property type="component" value="Chromosome"/>
</dbReference>
<evidence type="ECO:0000313" key="7">
    <source>
        <dbReference type="EMBL" id="QCX24837.1"/>
    </source>
</evidence>
<feature type="transmembrane region" description="Helical" evidence="5">
    <location>
        <begin position="223"/>
        <end position="241"/>
    </location>
</feature>
<feature type="transmembrane region" description="Helical" evidence="5">
    <location>
        <begin position="100"/>
        <end position="125"/>
    </location>
</feature>
<sequence>MTNYLYQLKINFKRIILRNKAFFLFDMMLPIAFYMLYTKVLTNGLSPQQLKIWNKDYLISMMIYGCVLGSIITTANTLLNDQTSKFNLFISLKPISKTRYYSSLAVIFVTLNLIASITISLVGIFVNKIDLPLYTIFKIILANTIGTIPLIMIGIMVSLVKRPELVNLLTNLIVFPLAIISGLWWPIDMMPKWLQSFGKTLPTYQLSVIDKALLNQNISNSTAFLNITVWFGLLTLLLLILTKLQENKGIIE</sequence>
<dbReference type="InterPro" id="IPR013525">
    <property type="entry name" value="ABC2_TM"/>
</dbReference>
<name>A0A5B7SYH0_9LACO</name>
<dbReference type="PANTHER" id="PTHR43229">
    <property type="entry name" value="NODULATION PROTEIN J"/>
    <property type="match status" value="1"/>
</dbReference>
<comment type="subcellular location">
    <subcellularLocation>
        <location evidence="1">Membrane</location>
        <topology evidence="1">Multi-pass membrane protein</topology>
    </subcellularLocation>
</comment>
<organism evidence="7 8">
    <name type="scientific">Companilactobacillus futsaii</name>
    <dbReference type="NCBI Taxonomy" id="938155"/>
    <lineage>
        <taxon>Bacteria</taxon>
        <taxon>Bacillati</taxon>
        <taxon>Bacillota</taxon>
        <taxon>Bacilli</taxon>
        <taxon>Lactobacillales</taxon>
        <taxon>Lactobacillaceae</taxon>
        <taxon>Companilactobacillus</taxon>
    </lineage>
</organism>
<keyword evidence="3 5" id="KW-1133">Transmembrane helix</keyword>
<reference evidence="7 8" key="1">
    <citation type="submission" date="2019-05" db="EMBL/GenBank/DDBJ databases">
        <title>Genome Sequence of Lactobacillus futsaii Y97, a Potential Probiotic Strain Isolated from the Futsai of Taiwan.</title>
        <authorList>
            <person name="Du X."/>
        </authorList>
    </citation>
    <scope>NUCLEOTIDE SEQUENCE [LARGE SCALE GENOMIC DNA]</scope>
    <source>
        <strain evidence="7 8">Y97</strain>
    </source>
</reference>
<feature type="transmembrane region" description="Helical" evidence="5">
    <location>
        <begin position="131"/>
        <end position="153"/>
    </location>
</feature>